<dbReference type="PaxDb" id="2903-EOD23951"/>
<dbReference type="HOGENOM" id="CLU_449350_0_0_1"/>
<accession>A0A0D3JKB6</accession>
<dbReference type="InterPro" id="IPR004193">
    <property type="entry name" value="Glyco_hydro_13_N"/>
</dbReference>
<dbReference type="PANTHER" id="PTHR43651:SF3">
    <property type="entry name" value="1,4-ALPHA-GLUCAN-BRANCHING ENZYME"/>
    <property type="match status" value="1"/>
</dbReference>
<reference evidence="4" key="1">
    <citation type="journal article" date="2013" name="Nature">
        <title>Pan genome of the phytoplankton Emiliania underpins its global distribution.</title>
        <authorList>
            <person name="Read B.A."/>
            <person name="Kegel J."/>
            <person name="Klute M.J."/>
            <person name="Kuo A."/>
            <person name="Lefebvre S.C."/>
            <person name="Maumus F."/>
            <person name="Mayer C."/>
            <person name="Miller J."/>
            <person name="Monier A."/>
            <person name="Salamov A."/>
            <person name="Young J."/>
            <person name="Aguilar M."/>
            <person name="Claverie J.M."/>
            <person name="Frickenhaus S."/>
            <person name="Gonzalez K."/>
            <person name="Herman E.K."/>
            <person name="Lin Y.C."/>
            <person name="Napier J."/>
            <person name="Ogata H."/>
            <person name="Sarno A.F."/>
            <person name="Shmutz J."/>
            <person name="Schroeder D."/>
            <person name="de Vargas C."/>
            <person name="Verret F."/>
            <person name="von Dassow P."/>
            <person name="Valentin K."/>
            <person name="Van de Peer Y."/>
            <person name="Wheeler G."/>
            <person name="Dacks J.B."/>
            <person name="Delwiche C.F."/>
            <person name="Dyhrman S.T."/>
            <person name="Glockner G."/>
            <person name="John U."/>
            <person name="Richards T."/>
            <person name="Worden A.Z."/>
            <person name="Zhang X."/>
            <person name="Grigoriev I.V."/>
            <person name="Allen A.E."/>
            <person name="Bidle K."/>
            <person name="Borodovsky M."/>
            <person name="Bowler C."/>
            <person name="Brownlee C."/>
            <person name="Cock J.M."/>
            <person name="Elias M."/>
            <person name="Gladyshev V.N."/>
            <person name="Groth M."/>
            <person name="Guda C."/>
            <person name="Hadaegh A."/>
            <person name="Iglesias-Rodriguez M.D."/>
            <person name="Jenkins J."/>
            <person name="Jones B.M."/>
            <person name="Lawson T."/>
            <person name="Leese F."/>
            <person name="Lindquist E."/>
            <person name="Lobanov A."/>
            <person name="Lomsadze A."/>
            <person name="Malik S.B."/>
            <person name="Marsh M.E."/>
            <person name="Mackinder L."/>
            <person name="Mock T."/>
            <person name="Mueller-Roeber B."/>
            <person name="Pagarete A."/>
            <person name="Parker M."/>
            <person name="Probert I."/>
            <person name="Quesneville H."/>
            <person name="Raines C."/>
            <person name="Rensing S.A."/>
            <person name="Riano-Pachon D.M."/>
            <person name="Richier S."/>
            <person name="Rokitta S."/>
            <person name="Shiraiwa Y."/>
            <person name="Soanes D.M."/>
            <person name="van der Giezen M."/>
            <person name="Wahlund T.M."/>
            <person name="Williams B."/>
            <person name="Wilson W."/>
            <person name="Wolfe G."/>
            <person name="Wurch L.L."/>
        </authorList>
    </citation>
    <scope>NUCLEOTIDE SEQUENCE</scope>
</reference>
<dbReference type="SUPFAM" id="SSF51445">
    <property type="entry name" value="(Trans)glycosidases"/>
    <property type="match status" value="1"/>
</dbReference>
<dbReference type="Gene3D" id="3.20.20.80">
    <property type="entry name" value="Glycosidases"/>
    <property type="match status" value="1"/>
</dbReference>
<evidence type="ECO:0000259" key="2">
    <source>
        <dbReference type="Pfam" id="PF02922"/>
    </source>
</evidence>
<evidence type="ECO:0000313" key="3">
    <source>
        <dbReference type="EnsemblProtists" id="EOD23951"/>
    </source>
</evidence>
<dbReference type="RefSeq" id="XP_005776380.1">
    <property type="nucleotide sequence ID" value="XM_005776323.1"/>
</dbReference>
<evidence type="ECO:0000313" key="4">
    <source>
        <dbReference type="Proteomes" id="UP000013827"/>
    </source>
</evidence>
<feature type="region of interest" description="Disordered" evidence="1">
    <location>
        <begin position="586"/>
        <end position="608"/>
    </location>
</feature>
<dbReference type="GO" id="GO:0003844">
    <property type="term" value="F:1,4-alpha-glucan branching enzyme activity"/>
    <property type="evidence" value="ECO:0007669"/>
    <property type="project" value="TreeGrafter"/>
</dbReference>
<keyword evidence="4" id="KW-1185">Reference proteome</keyword>
<dbReference type="InterPro" id="IPR013783">
    <property type="entry name" value="Ig-like_fold"/>
</dbReference>
<dbReference type="GO" id="GO:0004553">
    <property type="term" value="F:hydrolase activity, hydrolyzing O-glycosyl compounds"/>
    <property type="evidence" value="ECO:0007669"/>
    <property type="project" value="InterPro"/>
</dbReference>
<feature type="domain" description="Glycoside hydrolase family 13 N-terminal" evidence="2">
    <location>
        <begin position="145"/>
        <end position="212"/>
    </location>
</feature>
<proteinExistence type="predicted"/>
<dbReference type="GO" id="GO:0005975">
    <property type="term" value="P:carbohydrate metabolic process"/>
    <property type="evidence" value="ECO:0007669"/>
    <property type="project" value="InterPro"/>
</dbReference>
<organism evidence="3 4">
    <name type="scientific">Emiliania huxleyi (strain CCMP1516)</name>
    <dbReference type="NCBI Taxonomy" id="280463"/>
    <lineage>
        <taxon>Eukaryota</taxon>
        <taxon>Haptista</taxon>
        <taxon>Haptophyta</taxon>
        <taxon>Prymnesiophyceae</taxon>
        <taxon>Isochrysidales</taxon>
        <taxon>Noelaerhabdaceae</taxon>
        <taxon>Emiliania</taxon>
    </lineage>
</organism>
<reference evidence="3" key="2">
    <citation type="submission" date="2024-10" db="UniProtKB">
        <authorList>
            <consortium name="EnsemblProtists"/>
        </authorList>
    </citation>
    <scope>IDENTIFICATION</scope>
</reference>
<dbReference type="OMA" id="SYLKYMA"/>
<dbReference type="InterPro" id="IPR014756">
    <property type="entry name" value="Ig_E-set"/>
</dbReference>
<protein>
    <recommendedName>
        <fullName evidence="2">Glycoside hydrolase family 13 N-terminal domain-containing protein</fullName>
    </recommendedName>
</protein>
<dbReference type="GO" id="GO:0005737">
    <property type="term" value="C:cytoplasm"/>
    <property type="evidence" value="ECO:0007669"/>
    <property type="project" value="TreeGrafter"/>
</dbReference>
<dbReference type="SUPFAM" id="SSF81296">
    <property type="entry name" value="E set domains"/>
    <property type="match status" value="1"/>
</dbReference>
<dbReference type="KEGG" id="ehx:EMIHUDRAFT_206956"/>
<sequence length="608" mass="65776">MRNRPYPVLKCSILLAAHDRYSPHELYSTDGTEAGFKAGDSRLSGNENMWRGDQFEPATRRRERSLNFKPNKATGEEGFLGLAANAETALQTVKDKVLAEEVAGEALDSLCAEGGVGGGDGQCHPSEGSAEGLRHFCVERGLRHFGLHRDAVGWRFREWAPSAAAASLVGDFNGWDVTAHPCEEVGGGVWEALVRDDDTTLLAPLRVGARFKVQQDPSSYEVCALVPRSLGGFAWQHARPSRPPGSLRVYEVHVGIATAREEEHGYYASFGYQAGTFVSPQRLTVAASVHQALVDAAHGRGLLVLGEMVLAHSALVRREGLPQHAGGGPYFLPGEAGHHPGWGSRLFDYSRTEVLRLLLATIAHFAEAYRLDGFRLDAASTVLYRHRCLGLSPAHFCGARYEVASRCGLTFVMLANLLAKRALQPPLLTVAEESSGYPGLCAPTHAWGAGFDYRMAMGIPDLWGRELALAHAPADAPLPVCDERRLAYAECHDQSLVGDQALAFRLMGAAMYDGMSAGAPPSPAVARGVALHKVSRLLTYALAADAYLNFVGNEFGHPEFLADDPGLRYAQLLAFDRAMHAAEASLRWLSSPPPTRGDEARRSPRPSP</sequence>
<dbReference type="InterPro" id="IPR017853">
    <property type="entry name" value="GH"/>
</dbReference>
<dbReference type="GeneID" id="17269497"/>
<dbReference type="Gene3D" id="2.60.40.10">
    <property type="entry name" value="Immunoglobulins"/>
    <property type="match status" value="1"/>
</dbReference>
<dbReference type="eggNOG" id="KOG0470">
    <property type="taxonomic scope" value="Eukaryota"/>
</dbReference>
<name>A0A0D3JKB6_EMIH1</name>
<dbReference type="PANTHER" id="PTHR43651">
    <property type="entry name" value="1,4-ALPHA-GLUCAN-BRANCHING ENZYME"/>
    <property type="match status" value="1"/>
</dbReference>
<dbReference type="AlphaFoldDB" id="A0A0D3JKB6"/>
<dbReference type="STRING" id="2903.R1ELX1"/>
<dbReference type="Proteomes" id="UP000013827">
    <property type="component" value="Unassembled WGS sequence"/>
</dbReference>
<dbReference type="Pfam" id="PF02922">
    <property type="entry name" value="CBM_48"/>
    <property type="match status" value="1"/>
</dbReference>
<dbReference type="EnsemblProtists" id="EOD23951">
    <property type="protein sequence ID" value="EOD23951"/>
    <property type="gene ID" value="EMIHUDRAFT_206956"/>
</dbReference>
<evidence type="ECO:0000256" key="1">
    <source>
        <dbReference type="SAM" id="MobiDB-lite"/>
    </source>
</evidence>